<gene>
    <name evidence="1" type="ORF">GCM10010981_32640</name>
</gene>
<dbReference type="Proteomes" id="UP000620046">
    <property type="component" value="Unassembled WGS sequence"/>
</dbReference>
<organism evidence="1 2">
    <name type="scientific">Dyella nitratireducens</name>
    <dbReference type="NCBI Taxonomy" id="1849580"/>
    <lineage>
        <taxon>Bacteria</taxon>
        <taxon>Pseudomonadati</taxon>
        <taxon>Pseudomonadota</taxon>
        <taxon>Gammaproteobacteria</taxon>
        <taxon>Lysobacterales</taxon>
        <taxon>Rhodanobacteraceae</taxon>
        <taxon>Dyella</taxon>
    </lineage>
</organism>
<name>A0ABQ1GCF0_9GAMM</name>
<proteinExistence type="predicted"/>
<reference evidence="2" key="1">
    <citation type="journal article" date="2019" name="Int. J. Syst. Evol. Microbiol.">
        <title>The Global Catalogue of Microorganisms (GCM) 10K type strain sequencing project: providing services to taxonomists for standard genome sequencing and annotation.</title>
        <authorList>
            <consortium name="The Broad Institute Genomics Platform"/>
            <consortium name="The Broad Institute Genome Sequencing Center for Infectious Disease"/>
            <person name="Wu L."/>
            <person name="Ma J."/>
        </authorList>
    </citation>
    <scope>NUCLEOTIDE SEQUENCE [LARGE SCALE GENOMIC DNA]</scope>
    <source>
        <strain evidence="2">CGMCC 1.15439</strain>
    </source>
</reference>
<protein>
    <submittedName>
        <fullName evidence="1">Uncharacterized protein</fullName>
    </submittedName>
</protein>
<dbReference type="EMBL" id="BMJA01000002">
    <property type="protein sequence ID" value="GGA40887.1"/>
    <property type="molecule type" value="Genomic_DNA"/>
</dbReference>
<evidence type="ECO:0000313" key="2">
    <source>
        <dbReference type="Proteomes" id="UP000620046"/>
    </source>
</evidence>
<accession>A0ABQ1GCF0</accession>
<evidence type="ECO:0000313" key="1">
    <source>
        <dbReference type="EMBL" id="GGA40887.1"/>
    </source>
</evidence>
<keyword evidence="2" id="KW-1185">Reference proteome</keyword>
<sequence>MESPFSLYAGTTEIDSECGASPTLWCSRSALFKATEATDWGIALGELYAQAEPSGCAYQGV</sequence>
<comment type="caution">
    <text evidence="1">The sequence shown here is derived from an EMBL/GenBank/DDBJ whole genome shotgun (WGS) entry which is preliminary data.</text>
</comment>